<evidence type="ECO:0000313" key="3">
    <source>
        <dbReference type="EMBL" id="CAB3240371.1"/>
    </source>
</evidence>
<dbReference type="Proteomes" id="UP000494106">
    <property type="component" value="Unassembled WGS sequence"/>
</dbReference>
<dbReference type="AlphaFoldDB" id="A0A8S1A0S8"/>
<name>A0A8S1A0S8_ARCPL</name>
<evidence type="ECO:0000313" key="5">
    <source>
        <dbReference type="Proteomes" id="UP000494256"/>
    </source>
</evidence>
<evidence type="ECO:0000256" key="1">
    <source>
        <dbReference type="SAM" id="Phobius"/>
    </source>
</evidence>
<evidence type="ECO:0008006" key="6">
    <source>
        <dbReference type="Google" id="ProtNLM"/>
    </source>
</evidence>
<sequence>MDVPDRVIAKVVLGTTSFIFILLTLWINSYPFIDEDSSFYSLVPDPKWFLLFCGTWGLFFIGGLMSFTLYHMFMYQ</sequence>
<dbReference type="OrthoDB" id="311279at2759"/>
<keyword evidence="4" id="KW-1185">Reference proteome</keyword>
<protein>
    <recommendedName>
        <fullName evidence="6">Dolichol phosphate-mannose biosynthesis regulatory protein</fullName>
    </recommendedName>
</protein>
<accession>A0A8S1A0S8</accession>
<keyword evidence="1" id="KW-1133">Transmembrane helix</keyword>
<keyword evidence="1" id="KW-0472">Membrane</keyword>
<dbReference type="EMBL" id="CADEBC010000505">
    <property type="protein sequence ID" value="CAB3240371.1"/>
    <property type="molecule type" value="Genomic_DNA"/>
</dbReference>
<gene>
    <name evidence="2" type="ORF">APLA_LOCUS2361</name>
    <name evidence="3" type="ORF">APLA_LOCUS8241</name>
</gene>
<organism evidence="3 4">
    <name type="scientific">Arctia plantaginis</name>
    <name type="common">Wood tiger moth</name>
    <name type="synonym">Phalaena plantaginis</name>
    <dbReference type="NCBI Taxonomy" id="874455"/>
    <lineage>
        <taxon>Eukaryota</taxon>
        <taxon>Metazoa</taxon>
        <taxon>Ecdysozoa</taxon>
        <taxon>Arthropoda</taxon>
        <taxon>Hexapoda</taxon>
        <taxon>Insecta</taxon>
        <taxon>Pterygota</taxon>
        <taxon>Neoptera</taxon>
        <taxon>Endopterygota</taxon>
        <taxon>Lepidoptera</taxon>
        <taxon>Glossata</taxon>
        <taxon>Ditrysia</taxon>
        <taxon>Noctuoidea</taxon>
        <taxon>Erebidae</taxon>
        <taxon>Arctiinae</taxon>
        <taxon>Arctia</taxon>
    </lineage>
</organism>
<reference evidence="4 5" key="1">
    <citation type="submission" date="2020-04" db="EMBL/GenBank/DDBJ databases">
        <authorList>
            <person name="Wallbank WR R."/>
            <person name="Pardo Diaz C."/>
            <person name="Kozak K."/>
            <person name="Martin S."/>
            <person name="Jiggins C."/>
            <person name="Moest M."/>
            <person name="Warren A I."/>
            <person name="Byers J.R.P. K."/>
            <person name="Montejo-Kovacevich G."/>
            <person name="Yen C E."/>
        </authorList>
    </citation>
    <scope>NUCLEOTIDE SEQUENCE [LARGE SCALE GENOMIC DNA]</scope>
</reference>
<comment type="caution">
    <text evidence="3">The sequence shown here is derived from an EMBL/GenBank/DDBJ whole genome shotgun (WGS) entry which is preliminary data.</text>
</comment>
<dbReference type="EMBL" id="CADEBD010000226">
    <property type="protein sequence ID" value="CAB3225658.1"/>
    <property type="molecule type" value="Genomic_DNA"/>
</dbReference>
<feature type="transmembrane region" description="Helical" evidence="1">
    <location>
        <begin position="7"/>
        <end position="28"/>
    </location>
</feature>
<feature type="transmembrane region" description="Helical" evidence="1">
    <location>
        <begin position="48"/>
        <end position="70"/>
    </location>
</feature>
<evidence type="ECO:0000313" key="4">
    <source>
        <dbReference type="Proteomes" id="UP000494106"/>
    </source>
</evidence>
<evidence type="ECO:0000313" key="2">
    <source>
        <dbReference type="EMBL" id="CAB3225658.1"/>
    </source>
</evidence>
<dbReference type="Proteomes" id="UP000494256">
    <property type="component" value="Unassembled WGS sequence"/>
</dbReference>
<proteinExistence type="predicted"/>
<keyword evidence="1" id="KW-0812">Transmembrane</keyword>